<gene>
    <name evidence="1" type="ORF">N7468_000650</name>
</gene>
<evidence type="ECO:0000313" key="2">
    <source>
        <dbReference type="Proteomes" id="UP001150941"/>
    </source>
</evidence>
<evidence type="ECO:0008006" key="3">
    <source>
        <dbReference type="Google" id="ProtNLM"/>
    </source>
</evidence>
<keyword evidence="2" id="KW-1185">Reference proteome</keyword>
<evidence type="ECO:0000313" key="1">
    <source>
        <dbReference type="EMBL" id="KAJ5249199.1"/>
    </source>
</evidence>
<dbReference type="RefSeq" id="XP_058335978.1">
    <property type="nucleotide sequence ID" value="XM_058469947.1"/>
</dbReference>
<dbReference type="EMBL" id="JAPQKS010000001">
    <property type="protein sequence ID" value="KAJ5249199.1"/>
    <property type="molecule type" value="Genomic_DNA"/>
</dbReference>
<protein>
    <recommendedName>
        <fullName evidence="3">F-box domain-containing protein</fullName>
    </recommendedName>
</protein>
<dbReference type="GeneID" id="83197250"/>
<dbReference type="OrthoDB" id="4454461at2759"/>
<proteinExistence type="predicted"/>
<sequence length="376" mass="43553">MPRLSHAHLNSLKHWHLKWLHSALPTRPPKPQKPCLLLYLDKAVLIAIGEYVSLVDQVCLSLSCKKLYLMLKESRENKDLEFPRLLDLRIPILCVNSPDVPRNQLLLRLENRQWSYCAECLMLHPRREFRKVSLRRPPSQRACTDFAGIVDLCPCIALTVRDRERIFERLKSAVRPDRNEFGPFNCFFVNGEASLGHSCARNGRLRDEASVVVHLRINTSGELEAILRYTLPDCSMDAHVLAEPIFACPHQDLQSLACTDKTTKVCSRCETFIFKSMAPAENLIVFEVIRCLGSVPWPADPVWMNQCRLSGHWYSHNELYWWRSQELERNMQGELGQWERSYCLQQRALLQKEREAAQRLLLLNTALLNSLSVIWP</sequence>
<reference evidence="1" key="1">
    <citation type="submission" date="2022-11" db="EMBL/GenBank/DDBJ databases">
        <authorList>
            <person name="Petersen C."/>
        </authorList>
    </citation>
    <scope>NUCLEOTIDE SEQUENCE</scope>
    <source>
        <strain evidence="1">IBT 19713</strain>
    </source>
</reference>
<dbReference type="AlphaFoldDB" id="A0A9W9TZ27"/>
<reference evidence="1" key="2">
    <citation type="journal article" date="2023" name="IMA Fungus">
        <title>Comparative genomic study of the Penicillium genus elucidates a diverse pangenome and 15 lateral gene transfer events.</title>
        <authorList>
            <person name="Petersen C."/>
            <person name="Sorensen T."/>
            <person name="Nielsen M.R."/>
            <person name="Sondergaard T.E."/>
            <person name="Sorensen J.L."/>
            <person name="Fitzpatrick D.A."/>
            <person name="Frisvad J.C."/>
            <person name="Nielsen K.L."/>
        </authorList>
    </citation>
    <scope>NUCLEOTIDE SEQUENCE</scope>
    <source>
        <strain evidence="1">IBT 19713</strain>
    </source>
</reference>
<name>A0A9W9TZ27_9EURO</name>
<comment type="caution">
    <text evidence="1">The sequence shown here is derived from an EMBL/GenBank/DDBJ whole genome shotgun (WGS) entry which is preliminary data.</text>
</comment>
<dbReference type="Proteomes" id="UP001150941">
    <property type="component" value="Unassembled WGS sequence"/>
</dbReference>
<accession>A0A9W9TZ27</accession>
<organism evidence="1 2">
    <name type="scientific">Penicillium chermesinum</name>
    <dbReference type="NCBI Taxonomy" id="63820"/>
    <lineage>
        <taxon>Eukaryota</taxon>
        <taxon>Fungi</taxon>
        <taxon>Dikarya</taxon>
        <taxon>Ascomycota</taxon>
        <taxon>Pezizomycotina</taxon>
        <taxon>Eurotiomycetes</taxon>
        <taxon>Eurotiomycetidae</taxon>
        <taxon>Eurotiales</taxon>
        <taxon>Aspergillaceae</taxon>
        <taxon>Penicillium</taxon>
    </lineage>
</organism>